<dbReference type="GO" id="GO:0005524">
    <property type="term" value="F:ATP binding"/>
    <property type="evidence" value="ECO:0007669"/>
    <property type="project" value="UniProtKB-KW"/>
</dbReference>
<name>A0A3B0R9R3_9ZZZZ</name>
<protein>
    <submittedName>
        <fullName evidence="4">ClpB protein</fullName>
    </submittedName>
</protein>
<evidence type="ECO:0000256" key="2">
    <source>
        <dbReference type="ARBA" id="ARBA00022840"/>
    </source>
</evidence>
<dbReference type="GO" id="GO:0005737">
    <property type="term" value="C:cytoplasm"/>
    <property type="evidence" value="ECO:0007669"/>
    <property type="project" value="TreeGrafter"/>
</dbReference>
<dbReference type="InterPro" id="IPR050130">
    <property type="entry name" value="ClpA_ClpB"/>
</dbReference>
<dbReference type="SMART" id="SM01086">
    <property type="entry name" value="ClpB_D2-small"/>
    <property type="match status" value="1"/>
</dbReference>
<sequence length="86" mass="9650">QMQRLGKLLAEQNLSIKLDNKARNYLAKKGYDPAYGARPLQRVIQREVQDPLARMILNGDFADGDKISLSAKDDALLINGKALVRR</sequence>
<dbReference type="InterPro" id="IPR027417">
    <property type="entry name" value="P-loop_NTPase"/>
</dbReference>
<dbReference type="Pfam" id="PF10431">
    <property type="entry name" value="ClpB_D2-small"/>
    <property type="match status" value="1"/>
</dbReference>
<dbReference type="GO" id="GO:0016887">
    <property type="term" value="F:ATP hydrolysis activity"/>
    <property type="evidence" value="ECO:0007669"/>
    <property type="project" value="TreeGrafter"/>
</dbReference>
<proteinExistence type="predicted"/>
<dbReference type="PANTHER" id="PTHR11638:SF18">
    <property type="entry name" value="HEAT SHOCK PROTEIN 104"/>
    <property type="match status" value="1"/>
</dbReference>
<keyword evidence="1" id="KW-0547">Nucleotide-binding</keyword>
<dbReference type="Gene3D" id="1.10.8.60">
    <property type="match status" value="1"/>
</dbReference>
<dbReference type="PANTHER" id="PTHR11638">
    <property type="entry name" value="ATP-DEPENDENT CLP PROTEASE"/>
    <property type="match status" value="1"/>
</dbReference>
<evidence type="ECO:0000256" key="1">
    <source>
        <dbReference type="ARBA" id="ARBA00022741"/>
    </source>
</evidence>
<dbReference type="EMBL" id="UOEE01000100">
    <property type="protein sequence ID" value="VAV90024.1"/>
    <property type="molecule type" value="Genomic_DNA"/>
</dbReference>
<reference evidence="4" key="1">
    <citation type="submission" date="2018-06" db="EMBL/GenBank/DDBJ databases">
        <authorList>
            <person name="Zhirakovskaya E."/>
        </authorList>
    </citation>
    <scope>NUCLEOTIDE SEQUENCE</scope>
</reference>
<organism evidence="4">
    <name type="scientific">hydrothermal vent metagenome</name>
    <dbReference type="NCBI Taxonomy" id="652676"/>
    <lineage>
        <taxon>unclassified sequences</taxon>
        <taxon>metagenomes</taxon>
        <taxon>ecological metagenomes</taxon>
    </lineage>
</organism>
<dbReference type="GO" id="GO:0034605">
    <property type="term" value="P:cellular response to heat"/>
    <property type="evidence" value="ECO:0007669"/>
    <property type="project" value="TreeGrafter"/>
</dbReference>
<evidence type="ECO:0000259" key="3">
    <source>
        <dbReference type="SMART" id="SM01086"/>
    </source>
</evidence>
<feature type="non-terminal residue" evidence="4">
    <location>
        <position position="1"/>
    </location>
</feature>
<keyword evidence="2" id="KW-0067">ATP-binding</keyword>
<gene>
    <name evidence="4" type="ORF">MNBD_ALPHA06-1020</name>
</gene>
<dbReference type="SUPFAM" id="SSF52540">
    <property type="entry name" value="P-loop containing nucleoside triphosphate hydrolases"/>
    <property type="match status" value="1"/>
</dbReference>
<dbReference type="InterPro" id="IPR019489">
    <property type="entry name" value="Clp_ATPase_C"/>
</dbReference>
<dbReference type="AlphaFoldDB" id="A0A3B0R9R3"/>
<feature type="domain" description="Clp ATPase C-terminal" evidence="3">
    <location>
        <begin position="1"/>
        <end position="78"/>
    </location>
</feature>
<evidence type="ECO:0000313" key="4">
    <source>
        <dbReference type="EMBL" id="VAV90024.1"/>
    </source>
</evidence>
<accession>A0A3B0R9R3</accession>